<evidence type="ECO:0000313" key="1">
    <source>
        <dbReference type="EMBL" id="ERM93452.1"/>
    </source>
</evidence>
<gene>
    <name evidence="1" type="ORF">AMTR_s00132p00036820</name>
</gene>
<name>W1NDF9_AMBTC</name>
<accession>W1NDF9</accession>
<keyword evidence="2" id="KW-1185">Reference proteome</keyword>
<organism evidence="1 2">
    <name type="scientific">Amborella trichopoda</name>
    <dbReference type="NCBI Taxonomy" id="13333"/>
    <lineage>
        <taxon>Eukaryota</taxon>
        <taxon>Viridiplantae</taxon>
        <taxon>Streptophyta</taxon>
        <taxon>Embryophyta</taxon>
        <taxon>Tracheophyta</taxon>
        <taxon>Spermatophyta</taxon>
        <taxon>Magnoliopsida</taxon>
        <taxon>Amborellales</taxon>
        <taxon>Amborellaceae</taxon>
        <taxon>Amborella</taxon>
    </lineage>
</organism>
<dbReference type="EMBL" id="KI397698">
    <property type="protein sequence ID" value="ERM93452.1"/>
    <property type="molecule type" value="Genomic_DNA"/>
</dbReference>
<sequence>MNTCSLSRASSLSNVGNGMSSRVPTGAIIISDDPEELASLAAQEEVEGASSPMMQEKMVQNLMDFSISGAVLLQGKREGLAKHAKEVLGVDDMVSLAGTPAIALLHMLFSMQPSTLSYVEATLEELRLDLLLRQFSCPSIQTSPLEAFDFHSGCIL</sequence>
<dbReference type="AlphaFoldDB" id="W1NDF9"/>
<dbReference type="HOGENOM" id="CLU_1689104_0_0_1"/>
<evidence type="ECO:0000313" key="2">
    <source>
        <dbReference type="Proteomes" id="UP000017836"/>
    </source>
</evidence>
<protein>
    <submittedName>
        <fullName evidence="1">Uncharacterized protein</fullName>
    </submittedName>
</protein>
<dbReference type="Proteomes" id="UP000017836">
    <property type="component" value="Unassembled WGS sequence"/>
</dbReference>
<dbReference type="Gramene" id="ERM93452">
    <property type="protein sequence ID" value="ERM93452"/>
    <property type="gene ID" value="AMTR_s00132p00036820"/>
</dbReference>
<reference evidence="2" key="1">
    <citation type="journal article" date="2013" name="Science">
        <title>The Amborella genome and the evolution of flowering plants.</title>
        <authorList>
            <consortium name="Amborella Genome Project"/>
        </authorList>
    </citation>
    <scope>NUCLEOTIDE SEQUENCE [LARGE SCALE GENOMIC DNA]</scope>
</reference>
<proteinExistence type="predicted"/>